<dbReference type="EMBL" id="JABCJE010000008">
    <property type="protein sequence ID" value="NVO24776.1"/>
    <property type="molecule type" value="Genomic_DNA"/>
</dbReference>
<gene>
    <name evidence="1" type="ORF">HJ536_15530</name>
</gene>
<protein>
    <submittedName>
        <fullName evidence="1">Uncharacterized protein</fullName>
    </submittedName>
</protein>
<dbReference type="AlphaFoldDB" id="A0A850Q6M0"/>
<reference evidence="1 2" key="1">
    <citation type="submission" date="2020-04" db="EMBL/GenBank/DDBJ databases">
        <title>Donghicola sp., a member of the Rhodobacteraceae family isolated from mangrove forest in Thailand.</title>
        <authorList>
            <person name="Charoenyingcharoen P."/>
            <person name="Yukphan P."/>
        </authorList>
    </citation>
    <scope>NUCLEOTIDE SEQUENCE [LARGE SCALE GENOMIC DNA]</scope>
    <source>
        <strain evidence="1 2">B5-SW-15</strain>
    </source>
</reference>
<proteinExistence type="predicted"/>
<dbReference type="RefSeq" id="WP_177158410.1">
    <property type="nucleotide sequence ID" value="NZ_JABCJE010000008.1"/>
</dbReference>
<comment type="caution">
    <text evidence="1">The sequence shown here is derived from an EMBL/GenBank/DDBJ whole genome shotgun (WGS) entry which is preliminary data.</text>
</comment>
<name>A0A850Q6M0_9RHOB</name>
<evidence type="ECO:0000313" key="1">
    <source>
        <dbReference type="EMBL" id="NVO24776.1"/>
    </source>
</evidence>
<accession>A0A850Q6M0</accession>
<dbReference type="Proteomes" id="UP000592216">
    <property type="component" value="Unassembled WGS sequence"/>
</dbReference>
<organism evidence="1 2">
    <name type="scientific">Donghicola mangrovi</name>
    <dbReference type="NCBI Taxonomy" id="2729614"/>
    <lineage>
        <taxon>Bacteria</taxon>
        <taxon>Pseudomonadati</taxon>
        <taxon>Pseudomonadota</taxon>
        <taxon>Alphaproteobacteria</taxon>
        <taxon>Rhodobacterales</taxon>
        <taxon>Roseobacteraceae</taxon>
        <taxon>Donghicola</taxon>
    </lineage>
</organism>
<sequence length="259" mass="27580">MAIAGTLVTRFGYDGIRSGATIDEVVDIARYAATHETPWEDVGCTALVWAITNLAGVPINQAWNAGRAVNNNPTTPGAASEQGYAVTADLAGDGWDRTNLINRDNPYAAIAVGDILRLEAVNTSGAYGQHSMIVTRYYGSDPTQIWVVDNQNGEVTEHLLSDVVAGMNNNGGIVTFLRHRLDESYVAENIPNGTEGWAEGRFYSIAEDLPGDTSATAVLELGTSLDGAIDFSGDSDWFKIWLVAGNSYSFAVRGAGSGR</sequence>
<evidence type="ECO:0000313" key="2">
    <source>
        <dbReference type="Proteomes" id="UP000592216"/>
    </source>
</evidence>
<dbReference type="Gene3D" id="2.60.120.380">
    <property type="match status" value="1"/>
</dbReference>